<sequence length="268" mass="29858">MDWIEILKYAGVPGALLAIYFGHLRFGYKVGEHHTFNSTRFVATGISRVTLTNLKDRSTPIFALYAVQGDVLIHLIKFDSPLVLKSFESVKIDIPRVSEYLVDGKPYEFLPGPGEGFVRTKIYYSTVGKLRLCKPFSPPSPDEGGLEGGRALKTAFIMTDEFNGRVYSPAVIYMLGYQVDGEWKDAFIDKAGFVGWGMLPNHIPKVALQDPQLVANHLLRSSPHVQDVMVRKAPGWNVQFANGVPFNDRLDGRPFWGAREAVIEEPAG</sequence>
<organism evidence="1 2">
    <name type="scientific">Achromobacter aegrifaciens</name>
    <dbReference type="NCBI Taxonomy" id="1287736"/>
    <lineage>
        <taxon>Bacteria</taxon>
        <taxon>Pseudomonadati</taxon>
        <taxon>Pseudomonadota</taxon>
        <taxon>Betaproteobacteria</taxon>
        <taxon>Burkholderiales</taxon>
        <taxon>Alcaligenaceae</taxon>
        <taxon>Achromobacter</taxon>
    </lineage>
</organism>
<evidence type="ECO:0000313" key="2">
    <source>
        <dbReference type="Proteomes" id="UP000044098"/>
    </source>
</evidence>
<comment type="caution">
    <text evidence="1">The sequence shown here is derived from an EMBL/GenBank/DDBJ whole genome shotgun (WGS) entry which is preliminary data.</text>
</comment>
<protein>
    <submittedName>
        <fullName evidence="1">Uncharacterized protein</fullName>
    </submittedName>
</protein>
<reference evidence="1 2" key="1">
    <citation type="submission" date="2015-09" db="EMBL/GenBank/DDBJ databases">
        <authorList>
            <consortium name="Pathogen Informatics"/>
        </authorList>
    </citation>
    <scope>NUCLEOTIDE SEQUENCE [LARGE SCALE GENOMIC DNA]</scope>
    <source>
        <strain evidence="1 2">2789STDY5608625</strain>
    </source>
</reference>
<dbReference type="AlphaFoldDB" id="A0AAD2J4T7"/>
<name>A0AAD2J4T7_ACHAE</name>
<dbReference type="Proteomes" id="UP000044098">
    <property type="component" value="Unassembled WGS sequence"/>
</dbReference>
<gene>
    <name evidence="1" type="ORF">ERS370000_05495</name>
</gene>
<proteinExistence type="predicted"/>
<dbReference type="RefSeq" id="WP_054458104.1">
    <property type="nucleotide sequence ID" value="NZ_CYTK01000012.1"/>
</dbReference>
<evidence type="ECO:0000313" key="1">
    <source>
        <dbReference type="EMBL" id="CUJ71838.1"/>
    </source>
</evidence>
<accession>A0AAD2J4T7</accession>
<dbReference type="EMBL" id="CYTK01000012">
    <property type="protein sequence ID" value="CUJ71838.1"/>
    <property type="molecule type" value="Genomic_DNA"/>
</dbReference>